<evidence type="ECO:0000313" key="3">
    <source>
        <dbReference type="EMBL" id="SDQ28357.1"/>
    </source>
</evidence>
<dbReference type="GO" id="GO:0046417">
    <property type="term" value="P:chorismate metabolic process"/>
    <property type="evidence" value="ECO:0007669"/>
    <property type="project" value="InterPro"/>
</dbReference>
<dbReference type="PANTHER" id="PTHR38041:SF1">
    <property type="entry name" value="CHORISMATE MUTASE"/>
    <property type="match status" value="1"/>
</dbReference>
<name>A0A1H0ZLY9_9LACT</name>
<dbReference type="Pfam" id="PF01817">
    <property type="entry name" value="CM_2"/>
    <property type="match status" value="1"/>
</dbReference>
<dbReference type="RefSeq" id="WP_089976962.1">
    <property type="nucleotide sequence ID" value="NZ_FNJW01000008.1"/>
</dbReference>
<dbReference type="GO" id="GO:0009697">
    <property type="term" value="P:salicylic acid biosynthetic process"/>
    <property type="evidence" value="ECO:0007669"/>
    <property type="project" value="TreeGrafter"/>
</dbReference>
<dbReference type="EMBL" id="FNJW01000008">
    <property type="protein sequence ID" value="SDQ28357.1"/>
    <property type="molecule type" value="Genomic_DNA"/>
</dbReference>
<evidence type="ECO:0000259" key="2">
    <source>
        <dbReference type="PROSITE" id="PS51168"/>
    </source>
</evidence>
<sequence length="92" mass="10899">MNELEQYRKDIDEIDQELTRLFELRLNTVLKVGRYKKQRNLPVLDASREQAVIEKNISRLTDKTFEPQVTKLFQSMMDITKETQTALLKSKP</sequence>
<dbReference type="Proteomes" id="UP000199481">
    <property type="component" value="Unassembled WGS sequence"/>
</dbReference>
<dbReference type="InterPro" id="IPR051331">
    <property type="entry name" value="Chorismate_mutase-related"/>
</dbReference>
<dbReference type="OrthoDB" id="9802281at2"/>
<dbReference type="NCBIfam" id="TIGR01805">
    <property type="entry name" value="CM_mono_grmpos"/>
    <property type="match status" value="1"/>
</dbReference>
<dbReference type="SUPFAM" id="SSF48600">
    <property type="entry name" value="Chorismate mutase II"/>
    <property type="match status" value="1"/>
</dbReference>
<dbReference type="PANTHER" id="PTHR38041">
    <property type="entry name" value="CHORISMATE MUTASE"/>
    <property type="match status" value="1"/>
</dbReference>
<dbReference type="Gene3D" id="1.20.59.10">
    <property type="entry name" value="Chorismate mutase"/>
    <property type="match status" value="1"/>
</dbReference>
<dbReference type="SMART" id="SM00830">
    <property type="entry name" value="CM_2"/>
    <property type="match status" value="1"/>
</dbReference>
<dbReference type="GO" id="GO:0004106">
    <property type="term" value="F:chorismate mutase activity"/>
    <property type="evidence" value="ECO:0007669"/>
    <property type="project" value="InterPro"/>
</dbReference>
<feature type="domain" description="Chorismate mutase" evidence="2">
    <location>
        <begin position="1"/>
        <end position="88"/>
    </location>
</feature>
<keyword evidence="1" id="KW-0413">Isomerase</keyword>
<dbReference type="InterPro" id="IPR011279">
    <property type="entry name" value="Chorismate_mutase_GmP"/>
</dbReference>
<dbReference type="InterPro" id="IPR036979">
    <property type="entry name" value="CM_dom_sf"/>
</dbReference>
<accession>A0A1H0ZLY9</accession>
<evidence type="ECO:0000256" key="1">
    <source>
        <dbReference type="ARBA" id="ARBA00023235"/>
    </source>
</evidence>
<organism evidence="3 4">
    <name type="scientific">Carnobacterium viridans</name>
    <dbReference type="NCBI Taxonomy" id="174587"/>
    <lineage>
        <taxon>Bacteria</taxon>
        <taxon>Bacillati</taxon>
        <taxon>Bacillota</taxon>
        <taxon>Bacilli</taxon>
        <taxon>Lactobacillales</taxon>
        <taxon>Carnobacteriaceae</taxon>
        <taxon>Carnobacterium</taxon>
    </lineage>
</organism>
<gene>
    <name evidence="3" type="ORF">SAMN04487752_1595</name>
</gene>
<protein>
    <submittedName>
        <fullName evidence="3">Chorismate mutase</fullName>
    </submittedName>
</protein>
<dbReference type="InterPro" id="IPR036263">
    <property type="entry name" value="Chorismate_II_sf"/>
</dbReference>
<dbReference type="AlphaFoldDB" id="A0A1H0ZLY9"/>
<evidence type="ECO:0000313" key="4">
    <source>
        <dbReference type="Proteomes" id="UP000199481"/>
    </source>
</evidence>
<dbReference type="PROSITE" id="PS51168">
    <property type="entry name" value="CHORISMATE_MUT_2"/>
    <property type="match status" value="1"/>
</dbReference>
<reference evidence="4" key="1">
    <citation type="submission" date="2016-10" db="EMBL/GenBank/DDBJ databases">
        <authorList>
            <person name="Varghese N."/>
            <person name="Submissions S."/>
        </authorList>
    </citation>
    <scope>NUCLEOTIDE SEQUENCE [LARGE SCALE GENOMIC DNA]</scope>
    <source>
        <strain evidence="4">MPL-11</strain>
    </source>
</reference>
<keyword evidence="4" id="KW-1185">Reference proteome</keyword>
<proteinExistence type="predicted"/>
<dbReference type="InterPro" id="IPR002701">
    <property type="entry name" value="CM_II_prokaryot"/>
</dbReference>